<feature type="domain" description="DUF5658" evidence="2">
    <location>
        <begin position="23"/>
        <end position="112"/>
    </location>
</feature>
<evidence type="ECO:0000313" key="4">
    <source>
        <dbReference type="Proteomes" id="UP001176021"/>
    </source>
</evidence>
<name>A0ABT8QL11_9FIRM</name>
<dbReference type="RefSeq" id="WP_301998195.1">
    <property type="nucleotide sequence ID" value="NZ_JAMJEV010000003.1"/>
</dbReference>
<dbReference type="Proteomes" id="UP001176021">
    <property type="component" value="Unassembled WGS sequence"/>
</dbReference>
<comment type="caution">
    <text evidence="3">The sequence shown here is derived from an EMBL/GenBank/DDBJ whole genome shotgun (WGS) entry which is preliminary data.</text>
</comment>
<evidence type="ECO:0000259" key="2">
    <source>
        <dbReference type="Pfam" id="PF18902"/>
    </source>
</evidence>
<organism evidence="3 4">
    <name type="scientific">Desulfosporosinus nitroreducens</name>
    <dbReference type="NCBI Taxonomy" id="2018668"/>
    <lineage>
        <taxon>Bacteria</taxon>
        <taxon>Bacillati</taxon>
        <taxon>Bacillota</taxon>
        <taxon>Clostridia</taxon>
        <taxon>Eubacteriales</taxon>
        <taxon>Desulfitobacteriaceae</taxon>
        <taxon>Desulfosporosinus</taxon>
    </lineage>
</organism>
<keyword evidence="1" id="KW-0472">Membrane</keyword>
<dbReference type="InterPro" id="IPR043717">
    <property type="entry name" value="DUF5658"/>
</dbReference>
<evidence type="ECO:0000256" key="1">
    <source>
        <dbReference type="SAM" id="Phobius"/>
    </source>
</evidence>
<protein>
    <submittedName>
        <fullName evidence="3">DUF5658 family protein</fullName>
    </submittedName>
</protein>
<feature type="transmembrane region" description="Helical" evidence="1">
    <location>
        <begin position="20"/>
        <end position="41"/>
    </location>
</feature>
<sequence length="115" mass="13424">MIKRSYFTPLNMTRDKAIMVGSIVFLILSLLDGALTLWGLGQSAIEEVNPVMRWLIEENPIVFMTVKLSLPFMLGFVLWEIRDRSRKFVACSMWLVLIVYSFVMISHAYWIVIYE</sequence>
<gene>
    <name evidence="3" type="ORF">M8H41_03675</name>
</gene>
<evidence type="ECO:0000313" key="3">
    <source>
        <dbReference type="EMBL" id="MDO0821960.1"/>
    </source>
</evidence>
<keyword evidence="1" id="KW-0812">Transmembrane</keyword>
<feature type="transmembrane region" description="Helical" evidence="1">
    <location>
        <begin position="91"/>
        <end position="112"/>
    </location>
</feature>
<reference evidence="3" key="1">
    <citation type="submission" date="2022-05" db="EMBL/GenBank/DDBJ databases">
        <title>Expanded diversity of anoxic marine methylotrophy in a Black Sea sulfate reducing microorganism.</title>
        <authorList>
            <person name="Fischer P.Q."/>
            <person name="Stams A.J.M."/>
            <person name="Villanueva L."/>
            <person name="Sousa D.Z."/>
        </authorList>
    </citation>
    <scope>NUCLEOTIDE SEQUENCE</scope>
    <source>
        <strain evidence="3">P130</strain>
    </source>
</reference>
<feature type="transmembrane region" description="Helical" evidence="1">
    <location>
        <begin position="61"/>
        <end position="79"/>
    </location>
</feature>
<proteinExistence type="predicted"/>
<dbReference type="Pfam" id="PF18902">
    <property type="entry name" value="DUF5658"/>
    <property type="match status" value="1"/>
</dbReference>
<dbReference type="EMBL" id="JAMJEV010000003">
    <property type="protein sequence ID" value="MDO0821960.1"/>
    <property type="molecule type" value="Genomic_DNA"/>
</dbReference>
<keyword evidence="1" id="KW-1133">Transmembrane helix</keyword>
<accession>A0ABT8QL11</accession>
<keyword evidence="4" id="KW-1185">Reference proteome</keyword>